<dbReference type="EnsemblPlants" id="ONIVA02G27400.1">
    <property type="protein sequence ID" value="ONIVA02G27400.1"/>
    <property type="gene ID" value="ONIVA02G27400"/>
</dbReference>
<dbReference type="Proteomes" id="UP000006591">
    <property type="component" value="Chromosome 2"/>
</dbReference>
<dbReference type="HOGENOM" id="CLU_2889688_0_0_1"/>
<proteinExistence type="predicted"/>
<dbReference type="Gramene" id="ONIVA02G27400.1">
    <property type="protein sequence ID" value="ONIVA02G27400.1"/>
    <property type="gene ID" value="ONIVA02G27400"/>
</dbReference>
<name>A0A0E0GA26_ORYNI</name>
<keyword evidence="2" id="KW-1185">Reference proteome</keyword>
<organism evidence="1">
    <name type="scientific">Oryza nivara</name>
    <name type="common">Indian wild rice</name>
    <name type="synonym">Oryza sativa f. spontanea</name>
    <dbReference type="NCBI Taxonomy" id="4536"/>
    <lineage>
        <taxon>Eukaryota</taxon>
        <taxon>Viridiplantae</taxon>
        <taxon>Streptophyta</taxon>
        <taxon>Embryophyta</taxon>
        <taxon>Tracheophyta</taxon>
        <taxon>Spermatophyta</taxon>
        <taxon>Magnoliopsida</taxon>
        <taxon>Liliopsida</taxon>
        <taxon>Poales</taxon>
        <taxon>Poaceae</taxon>
        <taxon>BOP clade</taxon>
        <taxon>Oryzoideae</taxon>
        <taxon>Oryzeae</taxon>
        <taxon>Oryzinae</taxon>
        <taxon>Oryza</taxon>
    </lineage>
</organism>
<sequence length="63" mass="6638">MENSFIKAGLHRCVRRRACLRRRLAGEAAAAAARLMAGGPSRLGARAAALPAQGRPWSGVPDL</sequence>
<evidence type="ECO:0000313" key="2">
    <source>
        <dbReference type="Proteomes" id="UP000006591"/>
    </source>
</evidence>
<reference evidence="1" key="1">
    <citation type="submission" date="2015-04" db="UniProtKB">
        <authorList>
            <consortium name="EnsemblPlants"/>
        </authorList>
    </citation>
    <scope>IDENTIFICATION</scope>
    <source>
        <strain evidence="1">SL10</strain>
    </source>
</reference>
<evidence type="ECO:0000313" key="1">
    <source>
        <dbReference type="EnsemblPlants" id="ONIVA02G27400.1"/>
    </source>
</evidence>
<accession>A0A0E0GA26</accession>
<dbReference type="AlphaFoldDB" id="A0A0E0GA26"/>
<reference evidence="1" key="2">
    <citation type="submission" date="2018-04" db="EMBL/GenBank/DDBJ databases">
        <title>OnivRS2 (Oryza nivara Reference Sequence Version 2).</title>
        <authorList>
            <person name="Zhang J."/>
            <person name="Kudrna D."/>
            <person name="Lee S."/>
            <person name="Talag J."/>
            <person name="Rajasekar S."/>
            <person name="Welchert J."/>
            <person name="Hsing Y.-I."/>
            <person name="Wing R.A."/>
        </authorList>
    </citation>
    <scope>NUCLEOTIDE SEQUENCE [LARGE SCALE GENOMIC DNA]</scope>
    <source>
        <strain evidence="1">SL10</strain>
    </source>
</reference>
<protein>
    <submittedName>
        <fullName evidence="1">Uncharacterized protein</fullName>
    </submittedName>
</protein>